<dbReference type="EMBL" id="APOJ01000003">
    <property type="protein sequence ID" value="ENU28661.1"/>
    <property type="molecule type" value="Genomic_DNA"/>
</dbReference>
<dbReference type="EMBL" id="APRP01000032">
    <property type="protein sequence ID" value="ENW98538.1"/>
    <property type="molecule type" value="Genomic_DNA"/>
</dbReference>
<reference evidence="3" key="2">
    <citation type="submission" date="2013-02" db="EMBL/GenBank/DDBJ databases">
        <title>The Genome Sequence of Acinetobacter sp. NIPH 236.</title>
        <authorList>
            <consortium name="The Broad Institute Genome Sequencing Platform"/>
            <consortium name="The Broad Institute Genome Sequencing Center for Infectious Disease"/>
            <person name="Cerqueira G."/>
            <person name="Feldgarden M."/>
            <person name="Courvalin P."/>
            <person name="Perichon B."/>
            <person name="Grillot-Courvalin C."/>
            <person name="Clermont D."/>
            <person name="Rocha E."/>
            <person name="Yoon E.-J."/>
            <person name="Nemec A."/>
            <person name="Walker B."/>
            <person name="Young S.K."/>
            <person name="Zeng Q."/>
            <person name="Gargeya S."/>
            <person name="Fitzgerald M."/>
            <person name="Haas B."/>
            <person name="Abouelleil A."/>
            <person name="Alvarado L."/>
            <person name="Arachchi H.M."/>
            <person name="Berlin A.M."/>
            <person name="Chapman S.B."/>
            <person name="Dewar J."/>
            <person name="Goldberg J."/>
            <person name="Griggs A."/>
            <person name="Gujja S."/>
            <person name="Hansen M."/>
            <person name="Howarth C."/>
            <person name="Imamovic A."/>
            <person name="Larimer J."/>
            <person name="McCowan C."/>
            <person name="Murphy C."/>
            <person name="Neiman D."/>
            <person name="Pearson M."/>
            <person name="Priest M."/>
            <person name="Roberts A."/>
            <person name="Saif S."/>
            <person name="Shea T."/>
            <person name="Sisk P."/>
            <person name="Sykes S."/>
            <person name="Wortman J."/>
            <person name="Nusbaum C."/>
            <person name="Birren B."/>
        </authorList>
    </citation>
    <scope>NUCLEOTIDE SEQUENCE [LARGE SCALE GENOMIC DNA]</scope>
    <source>
        <strain evidence="3">NIPH 236</strain>
    </source>
</reference>
<evidence type="ECO:0000313" key="3">
    <source>
        <dbReference type="Proteomes" id="UP000013190"/>
    </source>
</evidence>
<dbReference type="GeneID" id="92836850"/>
<name>N8PQ41_9GAMM</name>
<dbReference type="Proteomes" id="UP000013190">
    <property type="component" value="Unassembled WGS sequence"/>
</dbReference>
<gene>
    <name evidence="2" type="ORF">F900_03139</name>
    <name evidence="1" type="ORF">F992_00080</name>
</gene>
<proteinExistence type="predicted"/>
<evidence type="ECO:0000313" key="2">
    <source>
        <dbReference type="EMBL" id="ENW98538.1"/>
    </source>
</evidence>
<evidence type="ECO:0000313" key="4">
    <source>
        <dbReference type="Proteomes" id="UP000013248"/>
    </source>
</evidence>
<protein>
    <submittedName>
        <fullName evidence="2">Uncharacterized protein</fullName>
    </submittedName>
</protein>
<evidence type="ECO:0000313" key="1">
    <source>
        <dbReference type="EMBL" id="ENU28661.1"/>
    </source>
</evidence>
<comment type="caution">
    <text evidence="2">The sequence shown here is derived from an EMBL/GenBank/DDBJ whole genome shotgun (WGS) entry which is preliminary data.</text>
</comment>
<organism evidence="2 4">
    <name type="scientific">Acinetobacter modestus</name>
    <dbReference type="NCBI Taxonomy" id="1776740"/>
    <lineage>
        <taxon>Bacteria</taxon>
        <taxon>Pseudomonadati</taxon>
        <taxon>Pseudomonadota</taxon>
        <taxon>Gammaproteobacteria</taxon>
        <taxon>Moraxellales</taxon>
        <taxon>Moraxellaceae</taxon>
        <taxon>Acinetobacter</taxon>
    </lineage>
</organism>
<dbReference type="Proteomes" id="UP000013248">
    <property type="component" value="Unassembled WGS sequence"/>
</dbReference>
<dbReference type="AlphaFoldDB" id="N8PQ41"/>
<reference evidence="1 3" key="3">
    <citation type="journal article" date="2016" name="Int. J. Syst. Evol. Microbiol.">
        <title>Taxonomy of haemolytic and/or proteolytic strains of the genus Acinetobacter with the proposal of Acinetobacter courvalinii sp. nov. (genomic species 14 sensu Bouvet &amp; Jeanjean), Acinetobacter dispersus sp. nov. (genomic species 17), Acinetobacter modestus sp. nov., Acinetobacter proteolyticus sp. nov. and Acinetobacter vivianii sp. nov.</title>
        <authorList>
            <person name="Nemec A."/>
            <person name="Radolfova-Krizova L."/>
            <person name="Maixnerova M."/>
            <person name="Vrestiakova E."/>
            <person name="Jezek P."/>
            <person name="Sedo O."/>
        </authorList>
    </citation>
    <scope>NUCLEOTIDE SEQUENCE [LARGE SCALE GENOMIC DNA]</scope>
    <source>
        <strain evidence="1 3">NIPH 236</strain>
    </source>
</reference>
<reference evidence="2 4" key="1">
    <citation type="submission" date="2013-02" db="EMBL/GenBank/DDBJ databases">
        <title>The Genome Sequence of Acinetobacter sp. ANC 3862.</title>
        <authorList>
            <consortium name="The Broad Institute Genome Sequencing Platform"/>
            <consortium name="The Broad Institute Genome Sequencing Center for Infectious Disease"/>
            <person name="Cerqueira G."/>
            <person name="Feldgarden M."/>
            <person name="Courvalin P."/>
            <person name="Perichon B."/>
            <person name="Grillot-Courvalin C."/>
            <person name="Clermont D."/>
            <person name="Rocha E."/>
            <person name="Yoon E.-J."/>
            <person name="Nemec A."/>
            <person name="Walker B."/>
            <person name="Young S.K."/>
            <person name="Zeng Q."/>
            <person name="Gargeya S."/>
            <person name="Fitzgerald M."/>
            <person name="Haas B."/>
            <person name="Abouelleil A."/>
            <person name="Alvarado L."/>
            <person name="Arachchi H.M."/>
            <person name="Berlin A.M."/>
            <person name="Chapman S.B."/>
            <person name="Dewar J."/>
            <person name="Goldberg J."/>
            <person name="Griggs A."/>
            <person name="Gujja S."/>
            <person name="Hansen M."/>
            <person name="Howarth C."/>
            <person name="Imamovic A."/>
            <person name="Larimer J."/>
            <person name="McCowan C."/>
            <person name="Murphy C."/>
            <person name="Neiman D."/>
            <person name="Pearson M."/>
            <person name="Priest M."/>
            <person name="Roberts A."/>
            <person name="Saif S."/>
            <person name="Shea T."/>
            <person name="Sisk P."/>
            <person name="Sykes S."/>
            <person name="Wortman J."/>
            <person name="Nusbaum C."/>
            <person name="Birren B."/>
        </authorList>
    </citation>
    <scope>NUCLEOTIDE SEQUENCE [LARGE SCALE GENOMIC DNA]</scope>
    <source>
        <strain evidence="2 4">ANC 3862</strain>
    </source>
</reference>
<accession>N8PQ41</accession>
<dbReference type="RefSeq" id="WP_004665277.1">
    <property type="nucleotide sequence ID" value="NZ_BMDV01000007.1"/>
</dbReference>
<dbReference type="PATRIC" id="fig|1217705.3.peg.3047"/>
<sequence>MKEFDLKIRYPHQTNRNEADHLGAFDLETIVARFDEMGWRQQLVRQLQLDGASTSFIVRDDYTEQTLRITIDAFSQTQQLEFKLESDIPVFIPKKDLFGLVTRKSKDTISFNHLTLSRAKEYLITFLNRDIATLEQLYKDSLNKAIKTAS</sequence>
<accession>N9LQR1</accession>
<keyword evidence="3" id="KW-1185">Reference proteome</keyword>
<dbReference type="HOGENOM" id="CLU_142669_0_0_6"/>